<dbReference type="Proteomes" id="UP000588068">
    <property type="component" value="Unassembled WGS sequence"/>
</dbReference>
<dbReference type="AlphaFoldDB" id="A0A841HS18"/>
<dbReference type="EMBL" id="JACHHZ010000005">
    <property type="protein sequence ID" value="MBB6095563.1"/>
    <property type="molecule type" value="Genomic_DNA"/>
</dbReference>
<protein>
    <submittedName>
        <fullName evidence="4">Ribosomal protein S18 acetylase RimI-like enzyme</fullName>
    </submittedName>
</protein>
<dbReference type="InterPro" id="IPR016181">
    <property type="entry name" value="Acyl_CoA_acyltransferase"/>
</dbReference>
<dbReference type="InterPro" id="IPR050832">
    <property type="entry name" value="Bact_Acetyltransf"/>
</dbReference>
<organism evidence="4 5">
    <name type="scientific">Povalibacter uvarum</name>
    <dbReference type="NCBI Taxonomy" id="732238"/>
    <lineage>
        <taxon>Bacteria</taxon>
        <taxon>Pseudomonadati</taxon>
        <taxon>Pseudomonadota</taxon>
        <taxon>Gammaproteobacteria</taxon>
        <taxon>Steroidobacterales</taxon>
        <taxon>Steroidobacteraceae</taxon>
        <taxon>Povalibacter</taxon>
    </lineage>
</organism>
<feature type="domain" description="N-acetyltransferase" evidence="3">
    <location>
        <begin position="24"/>
        <end position="193"/>
    </location>
</feature>
<name>A0A841HS18_9GAMM</name>
<dbReference type="GO" id="GO:0016747">
    <property type="term" value="F:acyltransferase activity, transferring groups other than amino-acyl groups"/>
    <property type="evidence" value="ECO:0007669"/>
    <property type="project" value="InterPro"/>
</dbReference>
<dbReference type="InterPro" id="IPR000182">
    <property type="entry name" value="GNAT_dom"/>
</dbReference>
<evidence type="ECO:0000256" key="1">
    <source>
        <dbReference type="ARBA" id="ARBA00022679"/>
    </source>
</evidence>
<dbReference type="CDD" id="cd04301">
    <property type="entry name" value="NAT_SF"/>
    <property type="match status" value="1"/>
</dbReference>
<proteinExistence type="predicted"/>
<keyword evidence="4" id="KW-0689">Ribosomal protein</keyword>
<dbReference type="PANTHER" id="PTHR43877">
    <property type="entry name" value="AMINOALKYLPHOSPHONATE N-ACETYLTRANSFERASE-RELATED-RELATED"/>
    <property type="match status" value="1"/>
</dbReference>
<keyword evidence="2" id="KW-0012">Acyltransferase</keyword>
<reference evidence="4 5" key="1">
    <citation type="submission" date="2020-08" db="EMBL/GenBank/DDBJ databases">
        <title>Genomic Encyclopedia of Type Strains, Phase IV (KMG-IV): sequencing the most valuable type-strain genomes for metagenomic binning, comparative biology and taxonomic classification.</title>
        <authorList>
            <person name="Goeker M."/>
        </authorList>
    </citation>
    <scope>NUCLEOTIDE SEQUENCE [LARGE SCALE GENOMIC DNA]</scope>
    <source>
        <strain evidence="4 5">DSM 26723</strain>
    </source>
</reference>
<dbReference type="GO" id="GO:0005840">
    <property type="term" value="C:ribosome"/>
    <property type="evidence" value="ECO:0007669"/>
    <property type="project" value="UniProtKB-KW"/>
</dbReference>
<dbReference type="Pfam" id="PF00583">
    <property type="entry name" value="Acetyltransf_1"/>
    <property type="match status" value="1"/>
</dbReference>
<comment type="caution">
    <text evidence="4">The sequence shown here is derived from an EMBL/GenBank/DDBJ whole genome shotgun (WGS) entry which is preliminary data.</text>
</comment>
<evidence type="ECO:0000256" key="2">
    <source>
        <dbReference type="ARBA" id="ARBA00023315"/>
    </source>
</evidence>
<gene>
    <name evidence="4" type="ORF">HNQ60_004453</name>
</gene>
<keyword evidence="1" id="KW-0808">Transferase</keyword>
<keyword evidence="5" id="KW-1185">Reference proteome</keyword>
<accession>A0A841HS18</accession>
<keyword evidence="4" id="KW-0687">Ribonucleoprotein</keyword>
<sequence length="193" mass="21076">MILATPEIDPGSFTLASMMSSATLSIAAASLADVAVLSEIGRETYSDHFSAIWTPGNLSRFLERDFSESALRTTLAAPDRHSWWIATESPDRVAGFAKVNWNAIEPVTGMRGAELQKIYFRRGITGKGHGARLVNVIIEEAVARGSGLIWLDVLKTNAGAQRLYARLGFRICGEQPFAADTGEIGMFIMRRDI</sequence>
<dbReference type="RefSeq" id="WP_221304384.1">
    <property type="nucleotide sequence ID" value="NZ_JACHHZ010000005.1"/>
</dbReference>
<dbReference type="Gene3D" id="3.40.630.30">
    <property type="match status" value="1"/>
</dbReference>
<evidence type="ECO:0000313" key="4">
    <source>
        <dbReference type="EMBL" id="MBB6095563.1"/>
    </source>
</evidence>
<evidence type="ECO:0000259" key="3">
    <source>
        <dbReference type="PROSITE" id="PS51186"/>
    </source>
</evidence>
<evidence type="ECO:0000313" key="5">
    <source>
        <dbReference type="Proteomes" id="UP000588068"/>
    </source>
</evidence>
<dbReference type="PROSITE" id="PS51186">
    <property type="entry name" value="GNAT"/>
    <property type="match status" value="1"/>
</dbReference>
<dbReference type="SUPFAM" id="SSF55729">
    <property type="entry name" value="Acyl-CoA N-acyltransferases (Nat)"/>
    <property type="match status" value="1"/>
</dbReference>